<evidence type="ECO:0000313" key="3">
    <source>
        <dbReference type="Proteomes" id="UP000540506"/>
    </source>
</evidence>
<dbReference type="EMBL" id="JACHJV010000001">
    <property type="protein sequence ID" value="MBB4926598.1"/>
    <property type="molecule type" value="Genomic_DNA"/>
</dbReference>
<sequence length="42" mass="4790">MHTTVDSSRGRQDLEPFWPSRQPHLFDQTCPGSPRASRLSHA</sequence>
<comment type="caution">
    <text evidence="2">The sequence shown here is derived from an EMBL/GenBank/DDBJ whole genome shotgun (WGS) entry which is preliminary data.</text>
</comment>
<dbReference type="RefSeq" id="WP_281404042.1">
    <property type="nucleotide sequence ID" value="NZ_JACHJV010000001.1"/>
</dbReference>
<feature type="region of interest" description="Disordered" evidence="1">
    <location>
        <begin position="1"/>
        <end position="42"/>
    </location>
</feature>
<accession>A0A7W7R712</accession>
<protein>
    <submittedName>
        <fullName evidence="2">Uncharacterized protein</fullName>
    </submittedName>
</protein>
<evidence type="ECO:0000256" key="1">
    <source>
        <dbReference type="SAM" id="MobiDB-lite"/>
    </source>
</evidence>
<organism evidence="2 3">
    <name type="scientific">Kitasatospora kifunensis</name>
    <name type="common">Streptomyces kifunensis</name>
    <dbReference type="NCBI Taxonomy" id="58351"/>
    <lineage>
        <taxon>Bacteria</taxon>
        <taxon>Bacillati</taxon>
        <taxon>Actinomycetota</taxon>
        <taxon>Actinomycetes</taxon>
        <taxon>Kitasatosporales</taxon>
        <taxon>Streptomycetaceae</taxon>
        <taxon>Kitasatospora</taxon>
    </lineage>
</organism>
<keyword evidence="3" id="KW-1185">Reference proteome</keyword>
<dbReference type="AlphaFoldDB" id="A0A7W7R712"/>
<reference evidence="2 3" key="1">
    <citation type="submission" date="2020-08" db="EMBL/GenBank/DDBJ databases">
        <title>Sequencing the genomes of 1000 actinobacteria strains.</title>
        <authorList>
            <person name="Klenk H.-P."/>
        </authorList>
    </citation>
    <scope>NUCLEOTIDE SEQUENCE [LARGE SCALE GENOMIC DNA]</scope>
    <source>
        <strain evidence="2 3">DSM 41654</strain>
    </source>
</reference>
<proteinExistence type="predicted"/>
<gene>
    <name evidence="2" type="ORF">FHR34_005591</name>
</gene>
<evidence type="ECO:0000313" key="2">
    <source>
        <dbReference type="EMBL" id="MBB4926598.1"/>
    </source>
</evidence>
<dbReference type="Proteomes" id="UP000540506">
    <property type="component" value="Unassembled WGS sequence"/>
</dbReference>
<name>A0A7W7R712_KITKI</name>